<evidence type="ECO:0000313" key="3">
    <source>
        <dbReference type="Proteomes" id="UP000694044"/>
    </source>
</evidence>
<feature type="compositionally biased region" description="Polar residues" evidence="1">
    <location>
        <begin position="28"/>
        <end position="50"/>
    </location>
</feature>
<gene>
    <name evidence="2" type="ORF">PHYPSEUDO_012955</name>
</gene>
<comment type="caution">
    <text evidence="2">The sequence shown here is derived from an EMBL/GenBank/DDBJ whole genome shotgun (WGS) entry which is preliminary data.</text>
</comment>
<proteinExistence type="predicted"/>
<reference evidence="2" key="1">
    <citation type="submission" date="2021-02" db="EMBL/GenBank/DDBJ databases">
        <authorList>
            <person name="Palmer J.M."/>
        </authorList>
    </citation>
    <scope>NUCLEOTIDE SEQUENCE</scope>
    <source>
        <strain evidence="2">SCRP734</strain>
    </source>
</reference>
<accession>A0A8T1V8P7</accession>
<feature type="compositionally biased region" description="Polar residues" evidence="1">
    <location>
        <begin position="11"/>
        <end position="20"/>
    </location>
</feature>
<dbReference type="AlphaFoldDB" id="A0A8T1V8P7"/>
<dbReference type="Proteomes" id="UP000694044">
    <property type="component" value="Unassembled WGS sequence"/>
</dbReference>
<dbReference type="EMBL" id="JAGDFM010000649">
    <property type="protein sequence ID" value="KAG7376650.1"/>
    <property type="molecule type" value="Genomic_DNA"/>
</dbReference>
<keyword evidence="3" id="KW-1185">Reference proteome</keyword>
<name>A0A8T1V8P7_9STRA</name>
<evidence type="ECO:0000313" key="2">
    <source>
        <dbReference type="EMBL" id="KAG7376650.1"/>
    </source>
</evidence>
<sequence length="217" mass="24325">MEVDDQAQGDGEQTPSSGGSNAPKEQPTKSNDTPARQSASNVATQDHASELQTAGVITGFRKVSGSGPQNGYEGLEVLVQMESPSRVQLARMYDHLEEGDYIHGFVLTPREKPLQDDELDAQLYSVELQRKMAQDSDNVVRQLTRSDQVAQDAVGLRAELEQLKRDYMYQPDHWERKVQTLEEDQDFHARRGREDVLKRLTENAKNAEGIRTQLADA</sequence>
<organism evidence="2 3">
    <name type="scientific">Phytophthora pseudosyringae</name>
    <dbReference type="NCBI Taxonomy" id="221518"/>
    <lineage>
        <taxon>Eukaryota</taxon>
        <taxon>Sar</taxon>
        <taxon>Stramenopiles</taxon>
        <taxon>Oomycota</taxon>
        <taxon>Peronosporomycetes</taxon>
        <taxon>Peronosporales</taxon>
        <taxon>Peronosporaceae</taxon>
        <taxon>Phytophthora</taxon>
    </lineage>
</organism>
<evidence type="ECO:0000256" key="1">
    <source>
        <dbReference type="SAM" id="MobiDB-lite"/>
    </source>
</evidence>
<dbReference type="OrthoDB" id="129630at2759"/>
<feature type="region of interest" description="Disordered" evidence="1">
    <location>
        <begin position="1"/>
        <end position="50"/>
    </location>
</feature>
<protein>
    <submittedName>
        <fullName evidence="2">Uncharacterized protein</fullName>
    </submittedName>
</protein>